<comment type="caution">
    <text evidence="1">The sequence shown here is derived from an EMBL/GenBank/DDBJ whole genome shotgun (WGS) entry which is preliminary data.</text>
</comment>
<name>A0A7K0CSF4_9ACTN</name>
<gene>
    <name evidence="1" type="ORF">SRB5_65980</name>
</gene>
<keyword evidence="2" id="KW-1185">Reference proteome</keyword>
<evidence type="ECO:0000313" key="1">
    <source>
        <dbReference type="EMBL" id="MQY16399.1"/>
    </source>
</evidence>
<dbReference type="EMBL" id="WEGJ01000054">
    <property type="protein sequence ID" value="MQY16399.1"/>
    <property type="molecule type" value="Genomic_DNA"/>
</dbReference>
<accession>A0A7K0CSF4</accession>
<dbReference type="Proteomes" id="UP000466345">
    <property type="component" value="Unassembled WGS sequence"/>
</dbReference>
<dbReference type="AlphaFoldDB" id="A0A7K0CSF4"/>
<organism evidence="1 2">
    <name type="scientific">Streptomyces smaragdinus</name>
    <dbReference type="NCBI Taxonomy" id="2585196"/>
    <lineage>
        <taxon>Bacteria</taxon>
        <taxon>Bacillati</taxon>
        <taxon>Actinomycetota</taxon>
        <taxon>Actinomycetes</taxon>
        <taxon>Kitasatosporales</taxon>
        <taxon>Streptomycetaceae</taxon>
        <taxon>Streptomyces</taxon>
    </lineage>
</organism>
<evidence type="ECO:0000313" key="2">
    <source>
        <dbReference type="Proteomes" id="UP000466345"/>
    </source>
</evidence>
<proteinExistence type="predicted"/>
<protein>
    <submittedName>
        <fullName evidence="1">Uncharacterized protein</fullName>
    </submittedName>
</protein>
<reference evidence="1 2" key="1">
    <citation type="submission" date="2019-10" db="EMBL/GenBank/DDBJ databases">
        <title>Streptomyces smaragdinus sp. nov. and Streptomyces fabii sp. nov., isolated from the gut of fungus growing-termite Macrotermes natalensis.</title>
        <authorList>
            <person name="Schwitalla J."/>
            <person name="Benndorf R."/>
            <person name="Martin K."/>
            <person name="De Beer W."/>
            <person name="Kaster A.-K."/>
            <person name="Vollmers J."/>
            <person name="Poulsen M."/>
            <person name="Beemelmanns C."/>
        </authorList>
    </citation>
    <scope>NUCLEOTIDE SEQUENCE [LARGE SCALE GENOMIC DNA]</scope>
    <source>
        <strain evidence="1 2">RB5</strain>
    </source>
</reference>
<sequence>MRPTVPALAKRASRSSWSAMPGTCSAIQSARRSRRPVVRKAAANAAIAVSRGKRAMKLEKVMEAASRFQRRSSRYS</sequence>